<keyword evidence="2" id="KW-1185">Reference proteome</keyword>
<accession>A0ABV1F6H0</accession>
<gene>
    <name evidence="1" type="ORF">WMO63_21920</name>
</gene>
<sequence length="218" mass="25442">MDKEAIVEYLKDRGISNNTEDKLTDIQNLLLEILNYDFRLLEGIVSDLKIKQPKKTKYFKIIETGQVFEIFLESIQKYNYGIVISGNLVVDKNDDIILGYLDVFSDNPLKVSEIYSYISEHKFLMIANTGYASIMNYDWKLTSQYNKVIFTEEELREIEYVTFTRGKYFKSIGLSNREIMECEVIEEKEARKIPNPLGIVGDLAILEMLTDKYKDNYS</sequence>
<organism evidence="1 2">
    <name type="scientific">Niallia hominis</name>
    <dbReference type="NCBI Taxonomy" id="3133173"/>
    <lineage>
        <taxon>Bacteria</taxon>
        <taxon>Bacillati</taxon>
        <taxon>Bacillota</taxon>
        <taxon>Bacilli</taxon>
        <taxon>Bacillales</taxon>
        <taxon>Bacillaceae</taxon>
        <taxon>Niallia</taxon>
    </lineage>
</organism>
<dbReference type="Proteomes" id="UP001465426">
    <property type="component" value="Unassembled WGS sequence"/>
</dbReference>
<dbReference type="RefSeq" id="WP_235252627.1">
    <property type="nucleotide sequence ID" value="NZ_JBBMFN010000093.1"/>
</dbReference>
<evidence type="ECO:0000313" key="2">
    <source>
        <dbReference type="Proteomes" id="UP001465426"/>
    </source>
</evidence>
<protein>
    <submittedName>
        <fullName evidence="1">Uncharacterized protein</fullName>
    </submittedName>
</protein>
<evidence type="ECO:0000313" key="1">
    <source>
        <dbReference type="EMBL" id="MEQ2468321.1"/>
    </source>
</evidence>
<reference evidence="1 2" key="1">
    <citation type="submission" date="2024-03" db="EMBL/GenBank/DDBJ databases">
        <title>Human intestinal bacterial collection.</title>
        <authorList>
            <person name="Pauvert C."/>
            <person name="Hitch T.C.A."/>
            <person name="Clavel T."/>
        </authorList>
    </citation>
    <scope>NUCLEOTIDE SEQUENCE [LARGE SCALE GENOMIC DNA]</scope>
    <source>
        <strain evidence="1 2">CLA-SR-H024</strain>
    </source>
</reference>
<dbReference type="EMBL" id="JBBMFN010000093">
    <property type="protein sequence ID" value="MEQ2468321.1"/>
    <property type="molecule type" value="Genomic_DNA"/>
</dbReference>
<comment type="caution">
    <text evidence="1">The sequence shown here is derived from an EMBL/GenBank/DDBJ whole genome shotgun (WGS) entry which is preliminary data.</text>
</comment>
<name>A0ABV1F6H0_9BACI</name>
<proteinExistence type="predicted"/>